<dbReference type="GO" id="GO:0035435">
    <property type="term" value="P:phosphate ion transmembrane transport"/>
    <property type="evidence" value="ECO:0007669"/>
    <property type="project" value="InterPro"/>
</dbReference>
<dbReference type="Pfam" id="PF12849">
    <property type="entry name" value="PBP_like_2"/>
    <property type="match status" value="1"/>
</dbReference>
<dbReference type="GO" id="GO:0043190">
    <property type="term" value="C:ATP-binding cassette (ABC) transporter complex"/>
    <property type="evidence" value="ECO:0007669"/>
    <property type="project" value="InterPro"/>
</dbReference>
<dbReference type="PIRSF" id="PIRSF002756">
    <property type="entry name" value="PstS"/>
    <property type="match status" value="1"/>
</dbReference>
<feature type="signal peptide" evidence="5">
    <location>
        <begin position="1"/>
        <end position="23"/>
    </location>
</feature>
<proteinExistence type="inferred from homology"/>
<dbReference type="Gene3D" id="3.40.190.10">
    <property type="entry name" value="Periplasmic binding protein-like II"/>
    <property type="match status" value="2"/>
</dbReference>
<feature type="chain" id="PRO_5027605387" description="Phosphate-binding protein" evidence="5">
    <location>
        <begin position="24"/>
        <end position="365"/>
    </location>
</feature>
<reference evidence="7" key="1">
    <citation type="journal article" date="2020" name="mSystems">
        <title>Genome- and Community-Level Interaction Insights into Carbon Utilization and Element Cycling Functions of Hydrothermarchaeota in Hydrothermal Sediment.</title>
        <authorList>
            <person name="Zhou Z."/>
            <person name="Liu Y."/>
            <person name="Xu W."/>
            <person name="Pan J."/>
            <person name="Luo Z.H."/>
            <person name="Li M."/>
        </authorList>
    </citation>
    <scope>NUCLEOTIDE SEQUENCE [LARGE SCALE GENOMIC DNA]</scope>
    <source>
        <strain evidence="7">SpSt-418</strain>
    </source>
</reference>
<evidence type="ECO:0000256" key="5">
    <source>
        <dbReference type="SAM" id="SignalP"/>
    </source>
</evidence>
<evidence type="ECO:0000259" key="6">
    <source>
        <dbReference type="Pfam" id="PF12849"/>
    </source>
</evidence>
<dbReference type="EMBL" id="DSRU01000215">
    <property type="protein sequence ID" value="HFM98904.1"/>
    <property type="molecule type" value="Genomic_DNA"/>
</dbReference>
<feature type="domain" description="PBP" evidence="6">
    <location>
        <begin position="44"/>
        <end position="333"/>
    </location>
</feature>
<dbReference type="PANTHER" id="PTHR42996">
    <property type="entry name" value="PHOSPHATE-BINDING PROTEIN PSTS"/>
    <property type="match status" value="1"/>
</dbReference>
<evidence type="ECO:0000256" key="2">
    <source>
        <dbReference type="ARBA" id="ARBA00022448"/>
    </source>
</evidence>
<dbReference type="SUPFAM" id="SSF53850">
    <property type="entry name" value="Periplasmic binding protein-like II"/>
    <property type="match status" value="1"/>
</dbReference>
<keyword evidence="2 4" id="KW-0813">Transport</keyword>
<sequence length="365" mass="37752">MVPSKATQWVLPVSAVAISLGLAGCPGPNATAPTATSPGASPAANSGAAVRVNGAGATAPEPLYQKWFAAYNQQNPGVQIGYQGVGSGAGIKQFNAGTVDFGATDAPLKEDEVKAFPAGRGAGPIQIPSTGLFVVYAYNLDGVDNLRLSRPTFCGITDGTIKTWNDAAIAKDNPGVTLPSTPITFVYRSDGSGTTDIFTKHIEAACPNWKAGSGKTIQFPVGTGAKGNPGVTAQIQQTPGSIGYTEYSFAKENNLKMATIQNKAGTFVTPTPEAASKALEGVTPAADFSVQVPDPAGKEAYPIVSLTYLLFYGQYDDPAKAEALKKFVSWALNDGKQAATELGYLPLPNDLVGKITSKVDTIATK</sequence>
<accession>A0A7C3KED6</accession>
<comment type="similarity">
    <text evidence="1 4">Belongs to the PstS family.</text>
</comment>
<dbReference type="CDD" id="cd13565">
    <property type="entry name" value="PBP2_PstS"/>
    <property type="match status" value="1"/>
</dbReference>
<dbReference type="InterPro" id="IPR050962">
    <property type="entry name" value="Phosphate-bind_PstS"/>
</dbReference>
<name>A0A7C3KED6_9CYAN</name>
<dbReference type="InterPro" id="IPR024370">
    <property type="entry name" value="PBP_domain"/>
</dbReference>
<keyword evidence="5" id="KW-0732">Signal</keyword>
<dbReference type="GO" id="GO:0042301">
    <property type="term" value="F:phosphate ion binding"/>
    <property type="evidence" value="ECO:0007669"/>
    <property type="project" value="InterPro"/>
</dbReference>
<protein>
    <recommendedName>
        <fullName evidence="4">Phosphate-binding protein</fullName>
    </recommendedName>
</protein>
<dbReference type="AlphaFoldDB" id="A0A7C3KED6"/>
<dbReference type="PROSITE" id="PS51257">
    <property type="entry name" value="PROKAR_LIPOPROTEIN"/>
    <property type="match status" value="1"/>
</dbReference>
<gene>
    <name evidence="7" type="primary">pstS</name>
    <name evidence="7" type="ORF">ENR64_14330</name>
</gene>
<dbReference type="PANTHER" id="PTHR42996:SF1">
    <property type="entry name" value="PHOSPHATE-BINDING PROTEIN PSTS"/>
    <property type="match status" value="1"/>
</dbReference>
<evidence type="ECO:0000256" key="1">
    <source>
        <dbReference type="ARBA" id="ARBA00008725"/>
    </source>
</evidence>
<evidence type="ECO:0000256" key="4">
    <source>
        <dbReference type="PIRNR" id="PIRNR002756"/>
    </source>
</evidence>
<keyword evidence="3 4" id="KW-0592">Phosphate transport</keyword>
<comment type="caution">
    <text evidence="7">The sequence shown here is derived from an EMBL/GenBank/DDBJ whole genome shotgun (WGS) entry which is preliminary data.</text>
</comment>
<dbReference type="InterPro" id="IPR005673">
    <property type="entry name" value="ABC_phos-bd_PstS"/>
</dbReference>
<dbReference type="NCBIfam" id="TIGR00975">
    <property type="entry name" value="3a0107s03"/>
    <property type="match status" value="1"/>
</dbReference>
<organism evidence="7">
    <name type="scientific">Oscillatoriales cyanobacterium SpSt-418</name>
    <dbReference type="NCBI Taxonomy" id="2282169"/>
    <lineage>
        <taxon>Bacteria</taxon>
        <taxon>Bacillati</taxon>
        <taxon>Cyanobacteriota</taxon>
        <taxon>Cyanophyceae</taxon>
        <taxon>Oscillatoriophycideae</taxon>
        <taxon>Oscillatoriales</taxon>
    </lineage>
</organism>
<evidence type="ECO:0000313" key="7">
    <source>
        <dbReference type="EMBL" id="HFM98904.1"/>
    </source>
</evidence>
<evidence type="ECO:0000256" key="3">
    <source>
        <dbReference type="ARBA" id="ARBA00022592"/>
    </source>
</evidence>